<proteinExistence type="inferred from homology"/>
<dbReference type="Gene3D" id="1.20.1250.20">
    <property type="entry name" value="MFS general substrate transporter like domains"/>
    <property type="match status" value="1"/>
</dbReference>
<evidence type="ECO:0000313" key="9">
    <source>
        <dbReference type="Proteomes" id="UP001583186"/>
    </source>
</evidence>
<dbReference type="PANTHER" id="PTHR48022">
    <property type="entry name" value="PLASTIDIC GLUCOSE TRANSPORTER 4"/>
    <property type="match status" value="1"/>
</dbReference>
<comment type="subcellular location">
    <subcellularLocation>
        <location evidence="1">Membrane</location>
        <topology evidence="1">Multi-pass membrane protein</topology>
    </subcellularLocation>
</comment>
<name>A0ABR3YIJ3_9PEZI</name>
<evidence type="ECO:0000256" key="2">
    <source>
        <dbReference type="ARBA" id="ARBA00010992"/>
    </source>
</evidence>
<dbReference type="InterPro" id="IPR020846">
    <property type="entry name" value="MFS_dom"/>
</dbReference>
<dbReference type="PANTHER" id="PTHR48022:SF52">
    <property type="entry name" value="SUGAR TRANSPORTER, PUTATIVE-RELATED"/>
    <property type="match status" value="1"/>
</dbReference>
<dbReference type="InterPro" id="IPR036259">
    <property type="entry name" value="MFS_trans_sf"/>
</dbReference>
<evidence type="ECO:0000256" key="3">
    <source>
        <dbReference type="ARBA" id="ARBA00022692"/>
    </source>
</evidence>
<dbReference type="Pfam" id="PF00083">
    <property type="entry name" value="Sugar_tr"/>
    <property type="match status" value="1"/>
</dbReference>
<evidence type="ECO:0000313" key="8">
    <source>
        <dbReference type="EMBL" id="KAL1888145.1"/>
    </source>
</evidence>
<evidence type="ECO:0000256" key="1">
    <source>
        <dbReference type="ARBA" id="ARBA00004141"/>
    </source>
</evidence>
<dbReference type="InterPro" id="IPR005828">
    <property type="entry name" value="MFS_sugar_transport-like"/>
</dbReference>
<comment type="caution">
    <text evidence="8">The sequence shown here is derived from an EMBL/GenBank/DDBJ whole genome shotgun (WGS) entry which is preliminary data.</text>
</comment>
<evidence type="ECO:0000256" key="6">
    <source>
        <dbReference type="SAM" id="Phobius"/>
    </source>
</evidence>
<evidence type="ECO:0000256" key="4">
    <source>
        <dbReference type="ARBA" id="ARBA00022989"/>
    </source>
</evidence>
<sequence>MPRSSIACSRSPSGSSTLTIPVTSFISSAVNGRWGRKPALAIGSILLIASGFVNAFANSTGIFIAGRVLIGCGGPFGKITAVALLQEIAHPRLRPCVLCRFPADTDNEFFFNTLTISTLGWDSDWSWRFRRCLLQVVAPTIWLVHHGKEDKALAILAKYHANGEVEDELIRYEYDEICYAI</sequence>
<evidence type="ECO:0000256" key="5">
    <source>
        <dbReference type="ARBA" id="ARBA00023136"/>
    </source>
</evidence>
<feature type="transmembrane region" description="Helical" evidence="6">
    <location>
        <begin position="39"/>
        <end position="57"/>
    </location>
</feature>
<dbReference type="PROSITE" id="PS50850">
    <property type="entry name" value="MFS"/>
    <property type="match status" value="1"/>
</dbReference>
<dbReference type="SUPFAM" id="SSF103473">
    <property type="entry name" value="MFS general substrate transporter"/>
    <property type="match status" value="1"/>
</dbReference>
<keyword evidence="4 6" id="KW-1133">Transmembrane helix</keyword>
<protein>
    <recommendedName>
        <fullName evidence="7">Major facilitator superfamily (MFS) profile domain-containing protein</fullName>
    </recommendedName>
</protein>
<dbReference type="Gene3D" id="1.10.286.90">
    <property type="entry name" value="MFS transporter, transmembrane helix TM10b"/>
    <property type="match status" value="1"/>
</dbReference>
<keyword evidence="3 6" id="KW-0812">Transmembrane</keyword>
<feature type="domain" description="Major facilitator superfamily (MFS) profile" evidence="7">
    <location>
        <begin position="1"/>
        <end position="181"/>
    </location>
</feature>
<organism evidence="8 9">
    <name type="scientific">Sporothrix stenoceras</name>
    <dbReference type="NCBI Taxonomy" id="5173"/>
    <lineage>
        <taxon>Eukaryota</taxon>
        <taxon>Fungi</taxon>
        <taxon>Dikarya</taxon>
        <taxon>Ascomycota</taxon>
        <taxon>Pezizomycotina</taxon>
        <taxon>Sordariomycetes</taxon>
        <taxon>Sordariomycetidae</taxon>
        <taxon>Ophiostomatales</taxon>
        <taxon>Ophiostomataceae</taxon>
        <taxon>Sporothrix</taxon>
    </lineage>
</organism>
<dbReference type="EMBL" id="JAWCUI010000099">
    <property type="protein sequence ID" value="KAL1888145.1"/>
    <property type="molecule type" value="Genomic_DNA"/>
</dbReference>
<evidence type="ECO:0000259" key="7">
    <source>
        <dbReference type="PROSITE" id="PS50850"/>
    </source>
</evidence>
<keyword evidence="5 6" id="KW-0472">Membrane</keyword>
<keyword evidence="9" id="KW-1185">Reference proteome</keyword>
<dbReference type="Proteomes" id="UP001583186">
    <property type="component" value="Unassembled WGS sequence"/>
</dbReference>
<gene>
    <name evidence="8" type="ORF">Sste5346_009755</name>
</gene>
<accession>A0ABR3YIJ3</accession>
<reference evidence="8 9" key="1">
    <citation type="journal article" date="2024" name="IMA Fungus">
        <title>IMA Genome - F19 : A genome assembly and annotation guide to empower mycologists, including annotated draft genome sequences of Ceratocystis pirilliformis, Diaporthe australafricana, Fusarium ophioides, Paecilomyces lecythidis, and Sporothrix stenoceras.</title>
        <authorList>
            <person name="Aylward J."/>
            <person name="Wilson A.M."/>
            <person name="Visagie C.M."/>
            <person name="Spraker J."/>
            <person name="Barnes I."/>
            <person name="Buitendag C."/>
            <person name="Ceriani C."/>
            <person name="Del Mar Angel L."/>
            <person name="du Plessis D."/>
            <person name="Fuchs T."/>
            <person name="Gasser K."/>
            <person name="Kramer D."/>
            <person name="Li W."/>
            <person name="Munsamy K."/>
            <person name="Piso A."/>
            <person name="Price J.L."/>
            <person name="Sonnekus B."/>
            <person name="Thomas C."/>
            <person name="van der Nest A."/>
            <person name="van Dijk A."/>
            <person name="van Heerden A."/>
            <person name="van Vuuren N."/>
            <person name="Yilmaz N."/>
            <person name="Duong T.A."/>
            <person name="van der Merwe N.A."/>
            <person name="Wingfield M.J."/>
            <person name="Wingfield B.D."/>
        </authorList>
    </citation>
    <scope>NUCLEOTIDE SEQUENCE [LARGE SCALE GENOMIC DNA]</scope>
    <source>
        <strain evidence="8 9">CMW 5346</strain>
    </source>
</reference>
<dbReference type="InterPro" id="IPR050360">
    <property type="entry name" value="MFS_Sugar_Transporters"/>
</dbReference>
<comment type="similarity">
    <text evidence="2">Belongs to the major facilitator superfamily. Sugar transporter (TC 2.A.1.1) family.</text>
</comment>